<protein>
    <submittedName>
        <fullName evidence="1">Transcriptional regulator</fullName>
    </submittedName>
</protein>
<dbReference type="Proteomes" id="UP000233435">
    <property type="component" value="Unassembled WGS sequence"/>
</dbReference>
<dbReference type="AlphaFoldDB" id="A0A2N3HI01"/>
<proteinExistence type="predicted"/>
<dbReference type="EMBL" id="PJEO01000048">
    <property type="protein sequence ID" value="PKQ44581.1"/>
    <property type="molecule type" value="Genomic_DNA"/>
</dbReference>
<organism evidence="1 2">
    <name type="scientific">Confluentibacter flavum</name>
    <dbReference type="NCBI Taxonomy" id="1909700"/>
    <lineage>
        <taxon>Bacteria</taxon>
        <taxon>Pseudomonadati</taxon>
        <taxon>Bacteroidota</taxon>
        <taxon>Flavobacteriia</taxon>
        <taxon>Flavobacteriales</taxon>
        <taxon>Flavobacteriaceae</taxon>
        <taxon>Confluentibacter</taxon>
    </lineage>
</organism>
<evidence type="ECO:0000313" key="2">
    <source>
        <dbReference type="Proteomes" id="UP000233435"/>
    </source>
</evidence>
<accession>A0A2N3HI01</accession>
<comment type="caution">
    <text evidence="1">The sequence shown here is derived from an EMBL/GenBank/DDBJ whole genome shotgun (WGS) entry which is preliminary data.</text>
</comment>
<name>A0A2N3HI01_9FLAO</name>
<gene>
    <name evidence="1" type="ORF">CSW08_12525</name>
</gene>
<dbReference type="Gene3D" id="1.10.260.40">
    <property type="entry name" value="lambda repressor-like DNA-binding domains"/>
    <property type="match status" value="1"/>
</dbReference>
<sequence length="73" mass="8694">MVDTNKRICNYFSTEWIALSKSNRAFALDHNIDEKTVRKILQKDGYRIPVKTLQIICEAREIKLYDFFKLINL</sequence>
<dbReference type="GO" id="GO:0003677">
    <property type="term" value="F:DNA binding"/>
    <property type="evidence" value="ECO:0007669"/>
    <property type="project" value="InterPro"/>
</dbReference>
<reference evidence="1 2" key="1">
    <citation type="submission" date="2017-12" db="EMBL/GenBank/DDBJ databases">
        <title>Confluentibacter flavum sp. nov., isolated from the saline lake.</title>
        <authorList>
            <person name="Yu L."/>
        </authorList>
    </citation>
    <scope>NUCLEOTIDE SEQUENCE [LARGE SCALE GENOMIC DNA]</scope>
    <source>
        <strain evidence="1 2">3B</strain>
    </source>
</reference>
<evidence type="ECO:0000313" key="1">
    <source>
        <dbReference type="EMBL" id="PKQ44581.1"/>
    </source>
</evidence>
<dbReference type="InterPro" id="IPR010982">
    <property type="entry name" value="Lambda_DNA-bd_dom_sf"/>
</dbReference>
<keyword evidence="2" id="KW-1185">Reference proteome</keyword>